<dbReference type="InterPro" id="IPR050682">
    <property type="entry name" value="ModA/WtpA"/>
</dbReference>
<dbReference type="GO" id="GO:0030973">
    <property type="term" value="F:molybdate ion binding"/>
    <property type="evidence" value="ECO:0007669"/>
    <property type="project" value="TreeGrafter"/>
</dbReference>
<proteinExistence type="inferred from homology"/>
<feature type="binding site" evidence="4">
    <location>
        <position position="173"/>
    </location>
    <ligand>
        <name>molybdate</name>
        <dbReference type="ChEBI" id="CHEBI:36264"/>
    </ligand>
</feature>
<dbReference type="RefSeq" id="WP_309937906.1">
    <property type="nucleotide sequence ID" value="NZ_AP025305.1"/>
</dbReference>
<dbReference type="SUPFAM" id="SSF53850">
    <property type="entry name" value="Periplasmic binding protein-like II"/>
    <property type="match status" value="1"/>
</dbReference>
<dbReference type="NCBIfam" id="TIGR01256">
    <property type="entry name" value="modA"/>
    <property type="match status" value="1"/>
</dbReference>
<keyword evidence="4" id="KW-0500">Molybdenum</keyword>
<comment type="similarity">
    <text evidence="1">Belongs to the bacterial solute-binding protein ModA family.</text>
</comment>
<dbReference type="PANTHER" id="PTHR30632:SF14">
    <property type="entry name" value="TUNGSTATE_MOLYBDATE_CHROMATE-BINDING PROTEIN MODA"/>
    <property type="match status" value="1"/>
</dbReference>
<name>A0AAE3XL34_9BACT</name>
<accession>A0AAE3XL34</accession>
<gene>
    <name evidence="5" type="ORF">HNQ88_001393</name>
</gene>
<dbReference type="Proteomes" id="UP001185092">
    <property type="component" value="Unassembled WGS sequence"/>
</dbReference>
<dbReference type="EMBL" id="JAVDQD010000001">
    <property type="protein sequence ID" value="MDR6238417.1"/>
    <property type="molecule type" value="Genomic_DNA"/>
</dbReference>
<keyword evidence="2 4" id="KW-0479">Metal-binding</keyword>
<dbReference type="GO" id="GO:0015689">
    <property type="term" value="P:molybdate ion transport"/>
    <property type="evidence" value="ECO:0007669"/>
    <property type="project" value="InterPro"/>
</dbReference>
<comment type="caution">
    <text evidence="5">The sequence shown here is derived from an EMBL/GenBank/DDBJ whole genome shotgun (WGS) entry which is preliminary data.</text>
</comment>
<feature type="binding site" evidence="4">
    <location>
        <position position="67"/>
    </location>
    <ligand>
        <name>molybdate</name>
        <dbReference type="ChEBI" id="CHEBI:36264"/>
    </ligand>
</feature>
<dbReference type="InterPro" id="IPR005950">
    <property type="entry name" value="ModA"/>
</dbReference>
<evidence type="ECO:0000256" key="2">
    <source>
        <dbReference type="ARBA" id="ARBA00022723"/>
    </source>
</evidence>
<evidence type="ECO:0000313" key="6">
    <source>
        <dbReference type="Proteomes" id="UP001185092"/>
    </source>
</evidence>
<organism evidence="5 6">
    <name type="scientific">Aureibacter tunicatorum</name>
    <dbReference type="NCBI Taxonomy" id="866807"/>
    <lineage>
        <taxon>Bacteria</taxon>
        <taxon>Pseudomonadati</taxon>
        <taxon>Bacteroidota</taxon>
        <taxon>Cytophagia</taxon>
        <taxon>Cytophagales</taxon>
        <taxon>Persicobacteraceae</taxon>
        <taxon>Aureibacter</taxon>
    </lineage>
</organism>
<sequence>MSKIPYYHIFIILSIGIIFTSSCQSNKKNSESLSIATSANAQFAIKEIANVFQDSTGNDVEIIVSSSGKLASQIMEGAPYDIFISADMVYPTTLYSNGLSSQVPKAYAKGKLALWSKEQVEMPLSVTIFHKENTKIALANPETAPYGIAAVETLKKLKLYKNNKPKFVFGESISQVNQFIKSESVDFAFTSSSVANLPQFSDRGYWQIINDSLHMPILQGILLINGEKENQANAFIEFLNGETAAEILKKHGYDKP</sequence>
<dbReference type="Gene3D" id="3.40.190.10">
    <property type="entry name" value="Periplasmic binding protein-like II"/>
    <property type="match status" value="2"/>
</dbReference>
<dbReference type="PIRSF" id="PIRSF004846">
    <property type="entry name" value="ModA"/>
    <property type="match status" value="1"/>
</dbReference>
<reference evidence="5" key="1">
    <citation type="submission" date="2023-07" db="EMBL/GenBank/DDBJ databases">
        <title>Genomic Encyclopedia of Type Strains, Phase IV (KMG-IV): sequencing the most valuable type-strain genomes for metagenomic binning, comparative biology and taxonomic classification.</title>
        <authorList>
            <person name="Goeker M."/>
        </authorList>
    </citation>
    <scope>NUCLEOTIDE SEQUENCE</scope>
    <source>
        <strain evidence="5">DSM 26174</strain>
    </source>
</reference>
<keyword evidence="6" id="KW-1185">Reference proteome</keyword>
<evidence type="ECO:0000313" key="5">
    <source>
        <dbReference type="EMBL" id="MDR6238417.1"/>
    </source>
</evidence>
<evidence type="ECO:0000256" key="3">
    <source>
        <dbReference type="ARBA" id="ARBA00022729"/>
    </source>
</evidence>
<evidence type="ECO:0000256" key="1">
    <source>
        <dbReference type="ARBA" id="ARBA00009175"/>
    </source>
</evidence>
<dbReference type="PANTHER" id="PTHR30632">
    <property type="entry name" value="MOLYBDATE-BINDING PERIPLASMIC PROTEIN"/>
    <property type="match status" value="1"/>
</dbReference>
<dbReference type="GO" id="GO:0046872">
    <property type="term" value="F:metal ion binding"/>
    <property type="evidence" value="ECO:0007669"/>
    <property type="project" value="UniProtKB-KW"/>
</dbReference>
<protein>
    <submittedName>
        <fullName evidence="5">Molybdate transport system substrate-binding protein</fullName>
    </submittedName>
</protein>
<dbReference type="AlphaFoldDB" id="A0AAE3XL34"/>
<dbReference type="PROSITE" id="PS51257">
    <property type="entry name" value="PROKAR_LIPOPROTEIN"/>
    <property type="match status" value="1"/>
</dbReference>
<evidence type="ECO:0000256" key="4">
    <source>
        <dbReference type="PIRSR" id="PIRSR004846-1"/>
    </source>
</evidence>
<keyword evidence="3" id="KW-0732">Signal</keyword>
<dbReference type="Pfam" id="PF13531">
    <property type="entry name" value="SBP_bac_11"/>
    <property type="match status" value="1"/>
</dbReference>